<name>A0A8J6B6P9_9EUKA</name>
<dbReference type="AlphaFoldDB" id="A0A8J6B6P9"/>
<protein>
    <submittedName>
        <fullName evidence="2">SGF29 tudor-like domain</fullName>
    </submittedName>
</protein>
<dbReference type="GO" id="GO:0000124">
    <property type="term" value="C:SAGA complex"/>
    <property type="evidence" value="ECO:0007669"/>
    <property type="project" value="InterPro"/>
</dbReference>
<dbReference type="InterPro" id="IPR037802">
    <property type="entry name" value="SGF29"/>
</dbReference>
<evidence type="ECO:0000313" key="2">
    <source>
        <dbReference type="EMBL" id="KAG9391122.1"/>
    </source>
</evidence>
<dbReference type="PROSITE" id="PS51518">
    <property type="entry name" value="SGF29_C"/>
    <property type="match status" value="1"/>
</dbReference>
<sequence length="400" mass="45467">MGSSGKRKQSGPVKEAKEVAKRDIKNYLIQLGENWADLEAENNIMMYTDAEALLESRLNRLPEMTTMLSDLLEDLTLVWKDQATYADTRTMYNTYISRSNEIIAEYNIRYATGKQFDKLRRARGIKHVEEEPQPVIHILPPLSGPADIRKNPLLNSPAMAPLGIRPHAAAAEVAALRNLESPLPSYAEVVALCQPYVPVPQEENKFEVQRYEDGTEYEHQWLLSRYRNRQGGAVCTQWTISQVDYPQGWVDDKRTYSILKEYVLPLQDPAHGMYYHMRAGERCMALYPDTTTFYPASVIQEPSYETQWCYLLKFDGEDDETAIIRVYARFVTYLMEPDPAYPLPVYSGKGATAKKVAPPVCRIWPGYPDDAKCPTVADVKAVWKAAGDELQPFIKSFGSS</sequence>
<evidence type="ECO:0000313" key="3">
    <source>
        <dbReference type="Proteomes" id="UP000717585"/>
    </source>
</evidence>
<dbReference type="InterPro" id="IPR010750">
    <property type="entry name" value="SGF29_tudor-like_dom"/>
</dbReference>
<comment type="caution">
    <text evidence="2">The sequence shown here is derived from an EMBL/GenBank/DDBJ whole genome shotgun (WGS) entry which is preliminary data.</text>
</comment>
<feature type="domain" description="SGF29 C-terminal" evidence="1">
    <location>
        <begin position="194"/>
        <end position="340"/>
    </location>
</feature>
<accession>A0A8J6B6P9</accession>
<dbReference type="PANTHER" id="PTHR21539">
    <property type="entry name" value="SAGA-ASSOCIATED FACTOR 29"/>
    <property type="match status" value="1"/>
</dbReference>
<proteinExistence type="predicted"/>
<organism evidence="2 3">
    <name type="scientific">Carpediemonas membranifera</name>
    <dbReference type="NCBI Taxonomy" id="201153"/>
    <lineage>
        <taxon>Eukaryota</taxon>
        <taxon>Metamonada</taxon>
        <taxon>Carpediemonas-like organisms</taxon>
        <taxon>Carpediemonas</taxon>
    </lineage>
</organism>
<keyword evidence="3" id="KW-1185">Reference proteome</keyword>
<dbReference type="PANTHER" id="PTHR21539:SF0">
    <property type="entry name" value="SAGA-ASSOCIATED FACTOR 29"/>
    <property type="match status" value="1"/>
</dbReference>
<dbReference type="Gene3D" id="2.30.30.140">
    <property type="match status" value="1"/>
</dbReference>
<dbReference type="OrthoDB" id="10265994at2759"/>
<gene>
    <name evidence="2" type="ORF">J8273_7396</name>
</gene>
<evidence type="ECO:0000259" key="1">
    <source>
        <dbReference type="PROSITE" id="PS51518"/>
    </source>
</evidence>
<reference evidence="2" key="1">
    <citation type="submission" date="2021-05" db="EMBL/GenBank/DDBJ databases">
        <title>A free-living protist that lacks canonical eukaryotic 1 DNA replication and segregation systems.</title>
        <authorList>
            <person name="Salas-Leiva D.E."/>
            <person name="Tromer E.C."/>
            <person name="Curtis B.A."/>
            <person name="Jerlstrom-Hultqvist J."/>
            <person name="Kolisko M."/>
            <person name="Yi Z."/>
            <person name="Salas-Leiva J.S."/>
            <person name="Gallot-Lavallee L."/>
            <person name="Kops G.J.P.L."/>
            <person name="Archibald J.M."/>
            <person name="Simpson A.G.B."/>
            <person name="Roger A.J."/>
        </authorList>
    </citation>
    <scope>NUCLEOTIDE SEQUENCE</scope>
    <source>
        <strain evidence="2">BICM</strain>
    </source>
</reference>
<dbReference type="Proteomes" id="UP000717585">
    <property type="component" value="Unassembled WGS sequence"/>
</dbReference>
<dbReference type="Pfam" id="PF07039">
    <property type="entry name" value="SGF29_Tudor"/>
    <property type="match status" value="1"/>
</dbReference>
<dbReference type="EMBL" id="JAHDYR010000062">
    <property type="protein sequence ID" value="KAG9391122.1"/>
    <property type="molecule type" value="Genomic_DNA"/>
</dbReference>